<evidence type="ECO:0000256" key="11">
    <source>
        <dbReference type="ARBA" id="ARBA00023098"/>
    </source>
</evidence>
<feature type="binding site" evidence="18">
    <location>
        <position position="80"/>
    </location>
    <ligand>
        <name>a divalent metal cation</name>
        <dbReference type="ChEBI" id="CHEBI:60240"/>
    </ligand>
</feature>
<feature type="binding site" evidence="17">
    <location>
        <position position="32"/>
    </location>
    <ligand>
        <name>ATP</name>
        <dbReference type="ChEBI" id="CHEBI:30616"/>
    </ligand>
</feature>
<organism evidence="20 21">
    <name type="scientific">Floricoccus tropicus</name>
    <dbReference type="NCBI Taxonomy" id="1859473"/>
    <lineage>
        <taxon>Bacteria</taxon>
        <taxon>Bacillati</taxon>
        <taxon>Bacillota</taxon>
        <taxon>Bacilli</taxon>
        <taxon>Lactobacillales</taxon>
        <taxon>Streptococcaceae</taxon>
        <taxon>Floricoccus</taxon>
    </lineage>
</organism>
<comment type="subcellular location">
    <subcellularLocation>
        <location evidence="1">Cell membrane</location>
        <topology evidence="1">Multi-pass membrane protein</topology>
    </subcellularLocation>
</comment>
<dbReference type="PANTHER" id="PTHR34299:SF1">
    <property type="entry name" value="DIACYLGLYCEROL KINASE"/>
    <property type="match status" value="1"/>
</dbReference>
<keyword evidence="13" id="KW-0594">Phospholipid biosynthesis</keyword>
<keyword evidence="6 19" id="KW-0812">Transmembrane</keyword>
<accession>A0A1E8GQG0</accession>
<dbReference type="AlphaFoldDB" id="A0A1E8GQG0"/>
<evidence type="ECO:0000256" key="15">
    <source>
        <dbReference type="PIRSR" id="PIRSR600829-1"/>
    </source>
</evidence>
<evidence type="ECO:0000256" key="7">
    <source>
        <dbReference type="ARBA" id="ARBA00022741"/>
    </source>
</evidence>
<feature type="transmembrane region" description="Helical" evidence="19">
    <location>
        <begin position="101"/>
        <end position="122"/>
    </location>
</feature>
<feature type="active site" description="Proton acceptor" evidence="15">
    <location>
        <position position="73"/>
    </location>
</feature>
<feature type="transmembrane region" description="Helical" evidence="19">
    <location>
        <begin position="59"/>
        <end position="79"/>
    </location>
</feature>
<name>A0A1E8GQG0_9LACT</name>
<dbReference type="STRING" id="1859473.BG261_01075"/>
<keyword evidence="7 17" id="KW-0547">Nucleotide-binding</keyword>
<dbReference type="Pfam" id="PF01219">
    <property type="entry name" value="DAGK_prokar"/>
    <property type="match status" value="1"/>
</dbReference>
<dbReference type="PANTHER" id="PTHR34299">
    <property type="entry name" value="DIACYLGLYCEROL KINASE"/>
    <property type="match status" value="1"/>
</dbReference>
<keyword evidence="18" id="KW-0460">Magnesium</keyword>
<evidence type="ECO:0000313" key="21">
    <source>
        <dbReference type="Proteomes" id="UP000178622"/>
    </source>
</evidence>
<dbReference type="CDD" id="cd14265">
    <property type="entry name" value="UDPK_IM_like"/>
    <property type="match status" value="1"/>
</dbReference>
<evidence type="ECO:0000256" key="3">
    <source>
        <dbReference type="ARBA" id="ARBA00022475"/>
    </source>
</evidence>
<keyword evidence="18" id="KW-0479">Metal-binding</keyword>
<comment type="similarity">
    <text evidence="2">Belongs to the bacterial diacylglycerol kinase family.</text>
</comment>
<keyword evidence="8 20" id="KW-0418">Kinase</keyword>
<dbReference type="GO" id="GO:0016301">
    <property type="term" value="F:kinase activity"/>
    <property type="evidence" value="ECO:0007669"/>
    <property type="project" value="UniProtKB-KW"/>
</dbReference>
<evidence type="ECO:0000256" key="13">
    <source>
        <dbReference type="ARBA" id="ARBA00023209"/>
    </source>
</evidence>
<evidence type="ECO:0000256" key="16">
    <source>
        <dbReference type="PIRSR" id="PIRSR600829-2"/>
    </source>
</evidence>
<evidence type="ECO:0000256" key="6">
    <source>
        <dbReference type="ARBA" id="ARBA00022692"/>
    </source>
</evidence>
<dbReference type="InterPro" id="IPR033717">
    <property type="entry name" value="UDPK"/>
</dbReference>
<dbReference type="InterPro" id="IPR036945">
    <property type="entry name" value="DAGK_sf"/>
</dbReference>
<evidence type="ECO:0000256" key="19">
    <source>
        <dbReference type="SAM" id="Phobius"/>
    </source>
</evidence>
<dbReference type="Proteomes" id="UP000178622">
    <property type="component" value="Unassembled WGS sequence"/>
</dbReference>
<keyword evidence="9 17" id="KW-0067">ATP-binding</keyword>
<dbReference type="GO" id="GO:0046872">
    <property type="term" value="F:metal ion binding"/>
    <property type="evidence" value="ECO:0007669"/>
    <property type="project" value="UniProtKB-KW"/>
</dbReference>
<sequence>MASRDNRRWKNITFINSLEFALSGIVTAFKEERNLRTHLLSTVAVIFAGLIFRISKFDWLFILLSVFLVIAAELINSAIENVVDLASDYHFHLLAKKSKDMAAGAVLVLSGFAVIVGLFVFLPKIFELLMKLF</sequence>
<dbReference type="PROSITE" id="PS01069">
    <property type="entry name" value="DAGK_PROKAR"/>
    <property type="match status" value="1"/>
</dbReference>
<dbReference type="EMBL" id="MKIR01000001">
    <property type="protein sequence ID" value="OFI50500.1"/>
    <property type="molecule type" value="Genomic_DNA"/>
</dbReference>
<evidence type="ECO:0000256" key="14">
    <source>
        <dbReference type="ARBA" id="ARBA00023264"/>
    </source>
</evidence>
<evidence type="ECO:0000256" key="17">
    <source>
        <dbReference type="PIRSR" id="PIRSR600829-3"/>
    </source>
</evidence>
<keyword evidence="4" id="KW-0444">Lipid biosynthesis</keyword>
<evidence type="ECO:0000256" key="10">
    <source>
        <dbReference type="ARBA" id="ARBA00022989"/>
    </source>
</evidence>
<feature type="binding site" evidence="16">
    <location>
        <position position="73"/>
    </location>
    <ligand>
        <name>substrate</name>
    </ligand>
</feature>
<evidence type="ECO:0000313" key="20">
    <source>
        <dbReference type="EMBL" id="OFI50500.1"/>
    </source>
</evidence>
<evidence type="ECO:0000256" key="12">
    <source>
        <dbReference type="ARBA" id="ARBA00023136"/>
    </source>
</evidence>
<protein>
    <submittedName>
        <fullName evidence="20">UDP kinase</fullName>
    </submittedName>
</protein>
<keyword evidence="12 19" id="KW-0472">Membrane</keyword>
<keyword evidence="11" id="KW-0443">Lipid metabolism</keyword>
<evidence type="ECO:0000256" key="9">
    <source>
        <dbReference type="ARBA" id="ARBA00022840"/>
    </source>
</evidence>
<gene>
    <name evidence="20" type="ORF">BG261_01075</name>
</gene>
<evidence type="ECO:0000256" key="2">
    <source>
        <dbReference type="ARBA" id="ARBA00005967"/>
    </source>
</evidence>
<dbReference type="InterPro" id="IPR000829">
    <property type="entry name" value="DAGK"/>
</dbReference>
<comment type="caution">
    <text evidence="20">The sequence shown here is derived from an EMBL/GenBank/DDBJ whole genome shotgun (WGS) entry which is preliminary data.</text>
</comment>
<feature type="binding site" evidence="17">
    <location>
        <position position="80"/>
    </location>
    <ligand>
        <name>ATP</name>
        <dbReference type="ChEBI" id="CHEBI:30616"/>
    </ligand>
</feature>
<evidence type="ECO:0000256" key="5">
    <source>
        <dbReference type="ARBA" id="ARBA00022679"/>
    </source>
</evidence>
<evidence type="ECO:0000256" key="8">
    <source>
        <dbReference type="ARBA" id="ARBA00022777"/>
    </source>
</evidence>
<dbReference type="GO" id="GO:0005886">
    <property type="term" value="C:plasma membrane"/>
    <property type="evidence" value="ECO:0007669"/>
    <property type="project" value="UniProtKB-SubCell"/>
</dbReference>
<proteinExistence type="inferred from homology"/>
<keyword evidence="14" id="KW-1208">Phospholipid metabolism</keyword>
<keyword evidence="3" id="KW-1003">Cell membrane</keyword>
<reference evidence="21" key="1">
    <citation type="submission" date="2016-09" db="EMBL/GenBank/DDBJ databases">
        <title>Draft genome sequence of a novel species of the family Streptococcaceae isolated from flowers.</title>
        <authorList>
            <person name="Chuah L.-O."/>
            <person name="Yap K.-P."/>
            <person name="Thong K.L."/>
            <person name="Liong M.T."/>
            <person name="Ahmad R."/>
            <person name="Rusul G."/>
        </authorList>
    </citation>
    <scope>NUCLEOTIDE SEQUENCE [LARGE SCALE GENOMIC DNA]</scope>
    <source>
        <strain evidence="21">DF1</strain>
    </source>
</reference>
<evidence type="ECO:0000256" key="18">
    <source>
        <dbReference type="PIRSR" id="PIRSR600829-4"/>
    </source>
</evidence>
<evidence type="ECO:0000256" key="4">
    <source>
        <dbReference type="ARBA" id="ARBA00022516"/>
    </source>
</evidence>
<dbReference type="Gene3D" id="1.10.287.3610">
    <property type="match status" value="1"/>
</dbReference>
<evidence type="ECO:0000256" key="1">
    <source>
        <dbReference type="ARBA" id="ARBA00004651"/>
    </source>
</evidence>
<feature type="binding site" evidence="18">
    <location>
        <position position="32"/>
    </location>
    <ligand>
        <name>a divalent metal cation</name>
        <dbReference type="ChEBI" id="CHEBI:60240"/>
    </ligand>
</feature>
<comment type="cofactor">
    <cofactor evidence="18">
        <name>Mg(2+)</name>
        <dbReference type="ChEBI" id="CHEBI:18420"/>
    </cofactor>
    <text evidence="18">Mn(2+), Zn(2+), Cd(2+) and Co(2+) support activity to lesser extents.</text>
</comment>
<dbReference type="GO" id="GO:0005524">
    <property type="term" value="F:ATP binding"/>
    <property type="evidence" value="ECO:0007669"/>
    <property type="project" value="UniProtKB-KW"/>
</dbReference>
<feature type="transmembrane region" description="Helical" evidence="19">
    <location>
        <begin position="35"/>
        <end position="52"/>
    </location>
</feature>
<feature type="binding site" evidence="17">
    <location>
        <begin position="99"/>
        <end position="100"/>
    </location>
    <ligand>
        <name>ATP</name>
        <dbReference type="ChEBI" id="CHEBI:30616"/>
    </ligand>
</feature>
<feature type="transmembrane region" description="Helical" evidence="19">
    <location>
        <begin position="12"/>
        <end position="29"/>
    </location>
</feature>
<keyword evidence="21" id="KW-1185">Reference proteome</keyword>
<keyword evidence="5" id="KW-0808">Transferase</keyword>
<keyword evidence="10 19" id="KW-1133">Transmembrane helix</keyword>
<dbReference type="RefSeq" id="WP_070791341.1">
    <property type="nucleotide sequence ID" value="NZ_MKIR01000001.1"/>
</dbReference>
<dbReference type="GO" id="GO:0008654">
    <property type="term" value="P:phospholipid biosynthetic process"/>
    <property type="evidence" value="ECO:0007669"/>
    <property type="project" value="UniProtKB-KW"/>
</dbReference>